<dbReference type="AlphaFoldDB" id="A0A816FDQ3"/>
<accession>A0A816FDQ3</accession>
<dbReference type="EMBL" id="CAJNOW010017770">
    <property type="protein sequence ID" value="CAF1660217.1"/>
    <property type="molecule type" value="Genomic_DNA"/>
</dbReference>
<evidence type="ECO:0000313" key="1">
    <source>
        <dbReference type="EMBL" id="CAF1660217.1"/>
    </source>
</evidence>
<name>A0A816FDQ3_9BILA</name>
<dbReference type="Proteomes" id="UP000663834">
    <property type="component" value="Unassembled WGS sequence"/>
</dbReference>
<comment type="caution">
    <text evidence="1">The sequence shown here is derived from an EMBL/GenBank/DDBJ whole genome shotgun (WGS) entry which is preliminary data.</text>
</comment>
<sequence>MSNTIDIGNCCDLPLYNLTFGLDTTVIDSCPPLNIALRSISMILSNEHLLTNFATHFLPFKEYDGRFPSSVPSYIMEKMKMTFTNANVPTIVLSSEEFLDTPITCAIYGSYKGRQRENDINIIYLNKELIDCSKLSDLPQYIIKYASIILFTILHELGHWTFHHFSCALDHDLATPKGVLMEEAGEAVEFLMFGFKIQHYGPQEPKYMIDDIVTHCNNTYHIVPIGYLSMLFRLNTFEHVEDCKSLTIPIMQLITSPMLTEELSKFNYKRVFDPTDEPMLDSTININCPIAKRVLMSCDKKCKS</sequence>
<organism evidence="1 2">
    <name type="scientific">Rotaria magnacalcarata</name>
    <dbReference type="NCBI Taxonomy" id="392030"/>
    <lineage>
        <taxon>Eukaryota</taxon>
        <taxon>Metazoa</taxon>
        <taxon>Spiralia</taxon>
        <taxon>Gnathifera</taxon>
        <taxon>Rotifera</taxon>
        <taxon>Eurotatoria</taxon>
        <taxon>Bdelloidea</taxon>
        <taxon>Philodinida</taxon>
        <taxon>Philodinidae</taxon>
        <taxon>Rotaria</taxon>
    </lineage>
</organism>
<proteinExistence type="predicted"/>
<evidence type="ECO:0000313" key="2">
    <source>
        <dbReference type="Proteomes" id="UP000663834"/>
    </source>
</evidence>
<reference evidence="1" key="1">
    <citation type="submission" date="2021-02" db="EMBL/GenBank/DDBJ databases">
        <authorList>
            <person name="Nowell W R."/>
        </authorList>
    </citation>
    <scope>NUCLEOTIDE SEQUENCE</scope>
</reference>
<gene>
    <name evidence="1" type="ORF">KQP761_LOCUS31865</name>
</gene>
<protein>
    <submittedName>
        <fullName evidence="1">Uncharacterized protein</fullName>
    </submittedName>
</protein>
<dbReference type="OrthoDB" id="9971850at2759"/>